<dbReference type="EMBL" id="GBXM01064261">
    <property type="protein sequence ID" value="JAH44316.1"/>
    <property type="molecule type" value="Transcribed_RNA"/>
</dbReference>
<name>A0A0E9SSN8_ANGAN</name>
<protein>
    <submittedName>
        <fullName evidence="2">Uncharacterized protein</fullName>
    </submittedName>
</protein>
<keyword evidence="1" id="KW-0472">Membrane</keyword>
<keyword evidence="1" id="KW-1133">Transmembrane helix</keyword>
<reference evidence="2" key="1">
    <citation type="submission" date="2014-11" db="EMBL/GenBank/DDBJ databases">
        <authorList>
            <person name="Amaro Gonzalez C."/>
        </authorList>
    </citation>
    <scope>NUCLEOTIDE SEQUENCE</scope>
</reference>
<sequence>MSPSRFLILLIYCWCVIAVCLELILHN</sequence>
<accession>A0A0E9SSN8</accession>
<organism evidence="2">
    <name type="scientific">Anguilla anguilla</name>
    <name type="common">European freshwater eel</name>
    <name type="synonym">Muraena anguilla</name>
    <dbReference type="NCBI Taxonomy" id="7936"/>
    <lineage>
        <taxon>Eukaryota</taxon>
        <taxon>Metazoa</taxon>
        <taxon>Chordata</taxon>
        <taxon>Craniata</taxon>
        <taxon>Vertebrata</taxon>
        <taxon>Euteleostomi</taxon>
        <taxon>Actinopterygii</taxon>
        <taxon>Neopterygii</taxon>
        <taxon>Teleostei</taxon>
        <taxon>Anguilliformes</taxon>
        <taxon>Anguillidae</taxon>
        <taxon>Anguilla</taxon>
    </lineage>
</organism>
<evidence type="ECO:0000313" key="2">
    <source>
        <dbReference type="EMBL" id="JAH44316.1"/>
    </source>
</evidence>
<evidence type="ECO:0000256" key="1">
    <source>
        <dbReference type="SAM" id="Phobius"/>
    </source>
</evidence>
<feature type="transmembrane region" description="Helical" evidence="1">
    <location>
        <begin position="6"/>
        <end position="25"/>
    </location>
</feature>
<reference evidence="2" key="2">
    <citation type="journal article" date="2015" name="Fish Shellfish Immunol.">
        <title>Early steps in the European eel (Anguilla anguilla)-Vibrio vulnificus interaction in the gills: Role of the RtxA13 toxin.</title>
        <authorList>
            <person name="Callol A."/>
            <person name="Pajuelo D."/>
            <person name="Ebbesson L."/>
            <person name="Teles M."/>
            <person name="MacKenzie S."/>
            <person name="Amaro C."/>
        </authorList>
    </citation>
    <scope>NUCLEOTIDE SEQUENCE</scope>
</reference>
<proteinExistence type="predicted"/>
<dbReference type="AlphaFoldDB" id="A0A0E9SSN8"/>
<keyword evidence="1" id="KW-0812">Transmembrane</keyword>